<keyword evidence="15" id="KW-0413">Isomerase</keyword>
<dbReference type="SUPFAM" id="SSF51735">
    <property type="entry name" value="NAD(P)-binding Rossmann-fold domains"/>
    <property type="match status" value="1"/>
</dbReference>
<dbReference type="NCBIfam" id="TIGR00243">
    <property type="entry name" value="Dxr"/>
    <property type="match status" value="1"/>
</dbReference>
<keyword evidence="8 15" id="KW-0560">Oxidoreductase</keyword>
<keyword evidence="6" id="KW-0479">Metal-binding</keyword>
<evidence type="ECO:0000256" key="1">
    <source>
        <dbReference type="ARBA" id="ARBA00001936"/>
    </source>
</evidence>
<proteinExistence type="inferred from homology"/>
<dbReference type="InterPro" id="IPR003821">
    <property type="entry name" value="DXP_reductoisomerase"/>
</dbReference>
<dbReference type="NCBIfam" id="NF009114">
    <property type="entry name" value="PRK12464.1"/>
    <property type="match status" value="1"/>
</dbReference>
<gene>
    <name evidence="15" type="ORF">ASZ90_019061</name>
</gene>
<feature type="domain" description="1-deoxy-D-xylulose 5-phosphate reductoisomerase N-terminal" evidence="12">
    <location>
        <begin position="9"/>
        <end position="134"/>
    </location>
</feature>
<dbReference type="Pfam" id="PF13288">
    <property type="entry name" value="DXPR_C"/>
    <property type="match status" value="1"/>
</dbReference>
<dbReference type="GO" id="GO:0030145">
    <property type="term" value="F:manganese ion binding"/>
    <property type="evidence" value="ECO:0007669"/>
    <property type="project" value="TreeGrafter"/>
</dbReference>
<comment type="cofactor">
    <cofactor evidence="1">
        <name>Mn(2+)</name>
        <dbReference type="ChEBI" id="CHEBI:29035"/>
    </cofactor>
</comment>
<feature type="domain" description="DXP reductoisomerase C-terminal" evidence="14">
    <location>
        <begin position="262"/>
        <end position="378"/>
    </location>
</feature>
<protein>
    <recommendedName>
        <fullName evidence="5">1-deoxy-D-xylulose-5-phosphate reductoisomerase</fullName>
        <ecNumber evidence="5">1.1.1.267</ecNumber>
    </recommendedName>
</protein>
<comment type="caution">
    <text evidence="15">The sequence shown here is derived from an EMBL/GenBank/DDBJ whole genome shotgun (WGS) entry which is preliminary data.</text>
</comment>
<evidence type="ECO:0000256" key="8">
    <source>
        <dbReference type="ARBA" id="ARBA00023002"/>
    </source>
</evidence>
<dbReference type="FunFam" id="3.40.50.720:FF:000045">
    <property type="entry name" value="1-deoxy-D-xylulose 5-phosphate reductoisomerase"/>
    <property type="match status" value="1"/>
</dbReference>
<dbReference type="AlphaFoldDB" id="A0A0W8E4T0"/>
<dbReference type="HAMAP" id="MF_00183">
    <property type="entry name" value="DXP_reductoisom"/>
    <property type="match status" value="1"/>
</dbReference>
<comment type="similarity">
    <text evidence="4">Belongs to the DXR family.</text>
</comment>
<dbReference type="InterPro" id="IPR026877">
    <property type="entry name" value="DXPR_C"/>
</dbReference>
<evidence type="ECO:0000313" key="15">
    <source>
        <dbReference type="EMBL" id="KUG03628.1"/>
    </source>
</evidence>
<keyword evidence="10" id="KW-0414">Isoprene biosynthesis</keyword>
<dbReference type="InterPro" id="IPR036291">
    <property type="entry name" value="NAD(P)-bd_dom_sf"/>
</dbReference>
<comment type="pathway">
    <text evidence="3">Isoprenoid biosynthesis; isopentenyl diphosphate biosynthesis via DXP pathway; isopentenyl diphosphate from 1-deoxy-D-xylulose 5-phosphate: step 1/6.</text>
</comment>
<organism evidence="15">
    <name type="scientific">hydrocarbon metagenome</name>
    <dbReference type="NCBI Taxonomy" id="938273"/>
    <lineage>
        <taxon>unclassified sequences</taxon>
        <taxon>metagenomes</taxon>
        <taxon>ecological metagenomes</taxon>
    </lineage>
</organism>
<dbReference type="EMBL" id="LNQE01001877">
    <property type="protein sequence ID" value="KUG03628.1"/>
    <property type="molecule type" value="Genomic_DNA"/>
</dbReference>
<comment type="cofactor">
    <cofactor evidence="2">
        <name>Mg(2+)</name>
        <dbReference type="ChEBI" id="CHEBI:18420"/>
    </cofactor>
</comment>
<dbReference type="PANTHER" id="PTHR30525:SF0">
    <property type="entry name" value="1-DEOXY-D-XYLULOSE 5-PHOSPHATE REDUCTOISOMERASE, CHLOROPLASTIC"/>
    <property type="match status" value="1"/>
</dbReference>
<dbReference type="GO" id="GO:0030604">
    <property type="term" value="F:1-deoxy-D-xylulose-5-phosphate reductoisomerase activity"/>
    <property type="evidence" value="ECO:0007669"/>
    <property type="project" value="UniProtKB-EC"/>
</dbReference>
<dbReference type="UniPathway" id="UPA00056">
    <property type="reaction ID" value="UER00092"/>
</dbReference>
<evidence type="ECO:0000259" key="12">
    <source>
        <dbReference type="Pfam" id="PF02670"/>
    </source>
</evidence>
<evidence type="ECO:0000256" key="3">
    <source>
        <dbReference type="ARBA" id="ARBA00005094"/>
    </source>
</evidence>
<dbReference type="PANTHER" id="PTHR30525">
    <property type="entry name" value="1-DEOXY-D-XYLULOSE 5-PHOSPHATE REDUCTOISOMERASE"/>
    <property type="match status" value="1"/>
</dbReference>
<dbReference type="SUPFAM" id="SSF55347">
    <property type="entry name" value="Glyceraldehyde-3-phosphate dehydrogenase-like, C-terminal domain"/>
    <property type="match status" value="1"/>
</dbReference>
<evidence type="ECO:0000256" key="6">
    <source>
        <dbReference type="ARBA" id="ARBA00022723"/>
    </source>
</evidence>
<evidence type="ECO:0000256" key="9">
    <source>
        <dbReference type="ARBA" id="ARBA00023211"/>
    </source>
</evidence>
<dbReference type="InterPro" id="IPR013644">
    <property type="entry name" value="DXP_reductoisomerase_C"/>
</dbReference>
<keyword evidence="9" id="KW-0464">Manganese</keyword>
<name>A0A0W8E4T0_9ZZZZ</name>
<reference evidence="15" key="1">
    <citation type="journal article" date="2015" name="Proc. Natl. Acad. Sci. U.S.A.">
        <title>Networks of energetic and metabolic interactions define dynamics in microbial communities.</title>
        <authorList>
            <person name="Embree M."/>
            <person name="Liu J.K."/>
            <person name="Al-Bassam M.M."/>
            <person name="Zengler K."/>
        </authorList>
    </citation>
    <scope>NUCLEOTIDE SEQUENCE</scope>
</reference>
<dbReference type="EC" id="1.1.1.267" evidence="5"/>
<dbReference type="GO" id="GO:0016853">
    <property type="term" value="F:isomerase activity"/>
    <property type="evidence" value="ECO:0007669"/>
    <property type="project" value="UniProtKB-KW"/>
</dbReference>
<dbReference type="Gene3D" id="1.10.1740.10">
    <property type="match status" value="1"/>
</dbReference>
<evidence type="ECO:0000256" key="5">
    <source>
        <dbReference type="ARBA" id="ARBA00012366"/>
    </source>
</evidence>
<feature type="domain" description="1-deoxy-D-xylulose 5-phosphate reductoisomerase C-terminal" evidence="13">
    <location>
        <begin position="148"/>
        <end position="230"/>
    </location>
</feature>
<evidence type="ECO:0000259" key="14">
    <source>
        <dbReference type="Pfam" id="PF13288"/>
    </source>
</evidence>
<dbReference type="Gene3D" id="3.40.50.720">
    <property type="entry name" value="NAD(P)-binding Rossmann-like Domain"/>
    <property type="match status" value="1"/>
</dbReference>
<dbReference type="GO" id="GO:0070402">
    <property type="term" value="F:NADPH binding"/>
    <property type="evidence" value="ECO:0007669"/>
    <property type="project" value="InterPro"/>
</dbReference>
<evidence type="ECO:0000256" key="2">
    <source>
        <dbReference type="ARBA" id="ARBA00001946"/>
    </source>
</evidence>
<evidence type="ECO:0000256" key="10">
    <source>
        <dbReference type="ARBA" id="ARBA00023229"/>
    </source>
</evidence>
<dbReference type="PIRSF" id="PIRSF006205">
    <property type="entry name" value="Dxp_reductismrs"/>
    <property type="match status" value="1"/>
</dbReference>
<evidence type="ECO:0000256" key="4">
    <source>
        <dbReference type="ARBA" id="ARBA00006825"/>
    </source>
</evidence>
<sequence length="383" mass="41805">MTVYRKKNVVILGSTGSIGLQTLDVIEKHAGMFNLLGIAAKNEVPVLAEQIQRYRPAAVAVGDTSSYKELCSRIGKNCTVLSGLDGLCELAAWPEADIVVIAVSGAIGIKPTLAAIQSGKRVALANKETLVAAGDIVMQEARDNNAAILPVDSEHSAVFQCLQGESQHLKKIWLTASGGPFKDYEKTQLDSVTVEMALKHPNWIMGPKITIDSATLMNKGLEVIEAHHLFGINYDKIDVVVQKESIIHSLVELLDGSFLAHMGSHDMRIPIQYALTYPDRVVSSAPELDLKLLGALHFESPDMEKFPALALAYRAGRIGGTMPAVLNAANEIAVNRFLTREKSFTDIPGMVEKVMERHDPVQHPDLDGILQADEWARRICREL</sequence>
<dbReference type="InterPro" id="IPR013512">
    <property type="entry name" value="DXP_reductoisomerase_N"/>
</dbReference>
<dbReference type="Pfam" id="PF08436">
    <property type="entry name" value="DXP_redisom_C"/>
    <property type="match status" value="1"/>
</dbReference>
<dbReference type="Pfam" id="PF02670">
    <property type="entry name" value="DXP_reductoisom"/>
    <property type="match status" value="1"/>
</dbReference>
<comment type="catalytic activity">
    <reaction evidence="11">
        <text>2-C-methyl-D-erythritol 4-phosphate + NADP(+) = 1-deoxy-D-xylulose 5-phosphate + NADPH + H(+)</text>
        <dbReference type="Rhea" id="RHEA:13717"/>
        <dbReference type="ChEBI" id="CHEBI:15378"/>
        <dbReference type="ChEBI" id="CHEBI:57783"/>
        <dbReference type="ChEBI" id="CHEBI:57792"/>
        <dbReference type="ChEBI" id="CHEBI:58262"/>
        <dbReference type="ChEBI" id="CHEBI:58349"/>
        <dbReference type="EC" id="1.1.1.267"/>
    </reaction>
    <physiologicalReaction direction="right-to-left" evidence="11">
        <dbReference type="Rhea" id="RHEA:13719"/>
    </physiologicalReaction>
</comment>
<evidence type="ECO:0000256" key="7">
    <source>
        <dbReference type="ARBA" id="ARBA00022857"/>
    </source>
</evidence>
<keyword evidence="7" id="KW-0521">NADP</keyword>
<dbReference type="GO" id="GO:0051484">
    <property type="term" value="P:isopentenyl diphosphate biosynthetic process, methylerythritol 4-phosphate pathway involved in terpenoid biosynthetic process"/>
    <property type="evidence" value="ECO:0007669"/>
    <property type="project" value="TreeGrafter"/>
</dbReference>
<evidence type="ECO:0000259" key="13">
    <source>
        <dbReference type="Pfam" id="PF08436"/>
    </source>
</evidence>
<dbReference type="SUPFAM" id="SSF69055">
    <property type="entry name" value="1-deoxy-D-xylulose-5-phosphate reductoisomerase, C-terminal domain"/>
    <property type="match status" value="1"/>
</dbReference>
<dbReference type="InterPro" id="IPR036169">
    <property type="entry name" value="DXPR_C_sf"/>
</dbReference>
<accession>A0A0W8E4T0</accession>
<evidence type="ECO:0000256" key="11">
    <source>
        <dbReference type="ARBA" id="ARBA00048543"/>
    </source>
</evidence>